<dbReference type="InterPro" id="IPR012338">
    <property type="entry name" value="Beta-lactam/transpept-like"/>
</dbReference>
<dbReference type="Proteomes" id="UP000030682">
    <property type="component" value="Unassembled WGS sequence"/>
</dbReference>
<dbReference type="InterPro" id="IPR050491">
    <property type="entry name" value="AmpC-like"/>
</dbReference>
<protein>
    <recommendedName>
        <fullName evidence="1">Beta-lactamase-related domain-containing protein</fullName>
    </recommendedName>
</protein>
<evidence type="ECO:0000313" key="2">
    <source>
        <dbReference type="EMBL" id="CDN35651.1"/>
    </source>
</evidence>
<gene>
    <name evidence="2" type="ORF">BTDB27_001993</name>
</gene>
<accession>W8YB53</accession>
<reference evidence="2" key="1">
    <citation type="submission" date="2014-01" db="EMBL/GenBank/DDBJ databases">
        <title>Draft genome sequence of highly nematicidal Bacillus thuringiensis DB27.</title>
        <authorList>
            <person name="Iatsenko I."/>
            <person name="Pickard D."/>
            <person name="Corton C."/>
            <person name="Dougan G."/>
            <person name="Sommer R.J."/>
        </authorList>
    </citation>
    <scope>NUCLEOTIDE SEQUENCE [LARGE SCALE GENOMIC DNA]</scope>
    <source>
        <strain evidence="2">DB27</strain>
    </source>
</reference>
<dbReference type="EMBL" id="HG810017">
    <property type="protein sequence ID" value="CDN35651.1"/>
    <property type="molecule type" value="Genomic_DNA"/>
</dbReference>
<dbReference type="PANTHER" id="PTHR46825">
    <property type="entry name" value="D-ALANYL-D-ALANINE-CARBOXYPEPTIDASE/ENDOPEPTIDASE AMPH"/>
    <property type="match status" value="1"/>
</dbReference>
<reference evidence="2" key="2">
    <citation type="submission" date="2014-01" db="EMBL/GenBank/DDBJ databases">
        <authorList>
            <person name="Aslett M."/>
        </authorList>
    </citation>
    <scope>NUCLEOTIDE SEQUENCE [LARGE SCALE GENOMIC DNA]</scope>
    <source>
        <strain evidence="2">DB27</strain>
    </source>
</reference>
<proteinExistence type="predicted"/>
<dbReference type="Pfam" id="PF00144">
    <property type="entry name" value="Beta-lactamase"/>
    <property type="match status" value="1"/>
</dbReference>
<organism evidence="2">
    <name type="scientific">Bacillus thuringiensis DB27</name>
    <dbReference type="NCBI Taxonomy" id="1431339"/>
    <lineage>
        <taxon>Bacteria</taxon>
        <taxon>Bacillati</taxon>
        <taxon>Bacillota</taxon>
        <taxon>Bacilli</taxon>
        <taxon>Bacillales</taxon>
        <taxon>Bacillaceae</taxon>
        <taxon>Bacillus</taxon>
        <taxon>Bacillus cereus group</taxon>
    </lineage>
</organism>
<evidence type="ECO:0000259" key="1">
    <source>
        <dbReference type="Pfam" id="PF00144"/>
    </source>
</evidence>
<dbReference type="InterPro" id="IPR001466">
    <property type="entry name" value="Beta-lactam-related"/>
</dbReference>
<dbReference type="HOGENOM" id="CLU_2393806_0_0_9"/>
<dbReference type="AlphaFoldDB" id="W8YB53"/>
<dbReference type="PANTHER" id="PTHR46825:SF15">
    <property type="entry name" value="BETA-LACTAMASE-RELATED DOMAIN-CONTAINING PROTEIN"/>
    <property type="match status" value="1"/>
</dbReference>
<dbReference type="Gene3D" id="3.40.710.10">
    <property type="entry name" value="DD-peptidase/beta-lactamase superfamily"/>
    <property type="match status" value="1"/>
</dbReference>
<feature type="domain" description="Beta-lactamase-related" evidence="1">
    <location>
        <begin position="13"/>
        <end position="89"/>
    </location>
</feature>
<dbReference type="SUPFAM" id="SSF56601">
    <property type="entry name" value="beta-lactamase/transpeptidase-like"/>
    <property type="match status" value="1"/>
</dbReference>
<name>W8YB53_BACTU</name>
<sequence length="93" mass="10037">MSKIETPVMTSLQTTVEKMMKDLNVPGVAVAVIKDGEVILSEGFGYRNIETKEAVTPNTRFAIGSSTKAFGTLSLSLLAQQKKFNWDAPSPSS</sequence>